<name>A0AAN8EUK6_TRICO</name>
<keyword evidence="3" id="KW-1185">Reference proteome</keyword>
<reference evidence="2 3" key="1">
    <citation type="submission" date="2019-10" db="EMBL/GenBank/DDBJ databases">
        <title>Assembly and Annotation for the nematode Trichostrongylus colubriformis.</title>
        <authorList>
            <person name="Martin J."/>
        </authorList>
    </citation>
    <scope>NUCLEOTIDE SEQUENCE [LARGE SCALE GENOMIC DNA]</scope>
    <source>
        <strain evidence="2">G859</strain>
        <tissue evidence="2">Whole worm</tissue>
    </source>
</reference>
<dbReference type="AlphaFoldDB" id="A0AAN8EUK6"/>
<dbReference type="Proteomes" id="UP001331761">
    <property type="component" value="Unassembled WGS sequence"/>
</dbReference>
<feature type="compositionally biased region" description="Basic and acidic residues" evidence="1">
    <location>
        <begin position="116"/>
        <end position="126"/>
    </location>
</feature>
<evidence type="ECO:0008006" key="4">
    <source>
        <dbReference type="Google" id="ProtNLM"/>
    </source>
</evidence>
<comment type="caution">
    <text evidence="2">The sequence shown here is derived from an EMBL/GenBank/DDBJ whole genome shotgun (WGS) entry which is preliminary data.</text>
</comment>
<dbReference type="EMBL" id="WIXE01022738">
    <property type="protein sequence ID" value="KAK5967185.1"/>
    <property type="molecule type" value="Genomic_DNA"/>
</dbReference>
<gene>
    <name evidence="2" type="ORF">GCK32_000198</name>
</gene>
<sequence>MMKIYGEASKTEKKDMLAEIEEFKQKYDFRALKQEAETDVATRPTTKEAFEASDWLPGPQWFKTQEASWPIESSTDLNEMAGNESHDEGCNTPICASAKQTSLSRLFPMSKPPPADSDKPNDDAPAEKSASSSRSDTFEVSTRLTLNTLKFEILEMKAKLFRLDAKVDTILSKVDTILSNTAPRLPCIFCEGDNEDGHRASACPVFPDPISRSFRLRDLNKCIACLAPAHGSCSHKCRSCGGPHHAILCTDRSKQGPSMKRPKPEN</sequence>
<evidence type="ECO:0000313" key="3">
    <source>
        <dbReference type="Proteomes" id="UP001331761"/>
    </source>
</evidence>
<evidence type="ECO:0000313" key="2">
    <source>
        <dbReference type="EMBL" id="KAK5967185.1"/>
    </source>
</evidence>
<protein>
    <recommendedName>
        <fullName evidence="4">CCHC-type domain-containing protein</fullName>
    </recommendedName>
</protein>
<accession>A0AAN8EUK6</accession>
<evidence type="ECO:0000256" key="1">
    <source>
        <dbReference type="SAM" id="MobiDB-lite"/>
    </source>
</evidence>
<feature type="region of interest" description="Disordered" evidence="1">
    <location>
        <begin position="105"/>
        <end position="137"/>
    </location>
</feature>
<proteinExistence type="predicted"/>
<organism evidence="2 3">
    <name type="scientific">Trichostrongylus colubriformis</name>
    <name type="common">Black scour worm</name>
    <dbReference type="NCBI Taxonomy" id="6319"/>
    <lineage>
        <taxon>Eukaryota</taxon>
        <taxon>Metazoa</taxon>
        <taxon>Ecdysozoa</taxon>
        <taxon>Nematoda</taxon>
        <taxon>Chromadorea</taxon>
        <taxon>Rhabditida</taxon>
        <taxon>Rhabditina</taxon>
        <taxon>Rhabditomorpha</taxon>
        <taxon>Strongyloidea</taxon>
        <taxon>Trichostrongylidae</taxon>
        <taxon>Trichostrongylus</taxon>
    </lineage>
</organism>